<evidence type="ECO:0000313" key="5">
    <source>
        <dbReference type="EMBL" id="EDW27234.1"/>
    </source>
</evidence>
<dbReference type="SUPFAM" id="SSF49879">
    <property type="entry name" value="SMAD/FHA domain"/>
    <property type="match status" value="1"/>
</dbReference>
<feature type="compositionally biased region" description="Polar residues" evidence="2">
    <location>
        <begin position="645"/>
        <end position="663"/>
    </location>
</feature>
<dbReference type="InterPro" id="IPR000253">
    <property type="entry name" value="FHA_dom"/>
</dbReference>
<keyword evidence="6" id="KW-1185">Reference proteome</keyword>
<dbReference type="PhylomeDB" id="B4GXC3"/>
<dbReference type="Proteomes" id="UP000008744">
    <property type="component" value="Unassembled WGS sequence"/>
</dbReference>
<evidence type="ECO:0000256" key="3">
    <source>
        <dbReference type="SAM" id="Phobius"/>
    </source>
</evidence>
<organism evidence="6">
    <name type="scientific">Drosophila persimilis</name>
    <name type="common">Fruit fly</name>
    <dbReference type="NCBI Taxonomy" id="7234"/>
    <lineage>
        <taxon>Eukaryota</taxon>
        <taxon>Metazoa</taxon>
        <taxon>Ecdysozoa</taxon>
        <taxon>Arthropoda</taxon>
        <taxon>Hexapoda</taxon>
        <taxon>Insecta</taxon>
        <taxon>Pterygota</taxon>
        <taxon>Neoptera</taxon>
        <taxon>Endopterygota</taxon>
        <taxon>Diptera</taxon>
        <taxon>Brachycera</taxon>
        <taxon>Muscomorpha</taxon>
        <taxon>Ephydroidea</taxon>
        <taxon>Drosophilidae</taxon>
        <taxon>Drosophila</taxon>
        <taxon>Sophophora</taxon>
    </lineage>
</organism>
<feature type="compositionally biased region" description="Polar residues" evidence="2">
    <location>
        <begin position="19"/>
        <end position="43"/>
    </location>
</feature>
<dbReference type="OMA" id="QDGRFWV"/>
<reference evidence="5 6" key="1">
    <citation type="journal article" date="2007" name="Nature">
        <title>Evolution of genes and genomes on the Drosophila phylogeny.</title>
        <authorList>
            <consortium name="Drosophila 12 Genomes Consortium"/>
            <person name="Clark A.G."/>
            <person name="Eisen M.B."/>
            <person name="Smith D.R."/>
            <person name="Bergman C.M."/>
            <person name="Oliver B."/>
            <person name="Markow T.A."/>
            <person name="Kaufman T.C."/>
            <person name="Kellis M."/>
            <person name="Gelbart W."/>
            <person name="Iyer V.N."/>
            <person name="Pollard D.A."/>
            <person name="Sackton T.B."/>
            <person name="Larracuente A.M."/>
            <person name="Singh N.D."/>
            <person name="Abad J.P."/>
            <person name="Abt D.N."/>
            <person name="Adryan B."/>
            <person name="Aguade M."/>
            <person name="Akashi H."/>
            <person name="Anderson W.W."/>
            <person name="Aquadro C.F."/>
            <person name="Ardell D.H."/>
            <person name="Arguello R."/>
            <person name="Artieri C.G."/>
            <person name="Barbash D.A."/>
            <person name="Barker D."/>
            <person name="Barsanti P."/>
            <person name="Batterham P."/>
            <person name="Batzoglou S."/>
            <person name="Begun D."/>
            <person name="Bhutkar A."/>
            <person name="Blanco E."/>
            <person name="Bosak S.A."/>
            <person name="Bradley R.K."/>
            <person name="Brand A.D."/>
            <person name="Brent M.R."/>
            <person name="Brooks A.N."/>
            <person name="Brown R.H."/>
            <person name="Butlin R.K."/>
            <person name="Caggese C."/>
            <person name="Calvi B.R."/>
            <person name="Bernardo de Carvalho A."/>
            <person name="Caspi A."/>
            <person name="Castrezana S."/>
            <person name="Celniker S.E."/>
            <person name="Chang J.L."/>
            <person name="Chapple C."/>
            <person name="Chatterji S."/>
            <person name="Chinwalla A."/>
            <person name="Civetta A."/>
            <person name="Clifton S.W."/>
            <person name="Comeron J.M."/>
            <person name="Costello J.C."/>
            <person name="Coyne J.A."/>
            <person name="Daub J."/>
            <person name="David R.G."/>
            <person name="Delcher A.L."/>
            <person name="Delehaunty K."/>
            <person name="Do C.B."/>
            <person name="Ebling H."/>
            <person name="Edwards K."/>
            <person name="Eickbush T."/>
            <person name="Evans J.D."/>
            <person name="Filipski A."/>
            <person name="Findeiss S."/>
            <person name="Freyhult E."/>
            <person name="Fulton L."/>
            <person name="Fulton R."/>
            <person name="Garcia A.C."/>
            <person name="Gardiner A."/>
            <person name="Garfield D.A."/>
            <person name="Garvin B.E."/>
            <person name="Gibson G."/>
            <person name="Gilbert D."/>
            <person name="Gnerre S."/>
            <person name="Godfrey J."/>
            <person name="Good R."/>
            <person name="Gotea V."/>
            <person name="Gravely B."/>
            <person name="Greenberg A.J."/>
            <person name="Griffiths-Jones S."/>
            <person name="Gross S."/>
            <person name="Guigo R."/>
            <person name="Gustafson E.A."/>
            <person name="Haerty W."/>
            <person name="Hahn M.W."/>
            <person name="Halligan D.L."/>
            <person name="Halpern A.L."/>
            <person name="Halter G.M."/>
            <person name="Han M.V."/>
            <person name="Heger A."/>
            <person name="Hillier L."/>
            <person name="Hinrichs A.S."/>
            <person name="Holmes I."/>
            <person name="Hoskins R.A."/>
            <person name="Hubisz M.J."/>
            <person name="Hultmark D."/>
            <person name="Huntley M.A."/>
            <person name="Jaffe D.B."/>
            <person name="Jagadeeshan S."/>
            <person name="Jeck W.R."/>
            <person name="Johnson J."/>
            <person name="Jones C.D."/>
            <person name="Jordan W.C."/>
            <person name="Karpen G.H."/>
            <person name="Kataoka E."/>
            <person name="Keightley P.D."/>
            <person name="Kheradpour P."/>
            <person name="Kirkness E.F."/>
            <person name="Koerich L.B."/>
            <person name="Kristiansen K."/>
            <person name="Kudrna D."/>
            <person name="Kulathinal R.J."/>
            <person name="Kumar S."/>
            <person name="Kwok R."/>
            <person name="Lander E."/>
            <person name="Langley C.H."/>
            <person name="Lapoint R."/>
            <person name="Lazzaro B.P."/>
            <person name="Lee S.J."/>
            <person name="Levesque L."/>
            <person name="Li R."/>
            <person name="Lin C.F."/>
            <person name="Lin M.F."/>
            <person name="Lindblad-Toh K."/>
            <person name="Llopart A."/>
            <person name="Long M."/>
            <person name="Low L."/>
            <person name="Lozovsky E."/>
            <person name="Lu J."/>
            <person name="Luo M."/>
            <person name="Machado C.A."/>
            <person name="Makalowski W."/>
            <person name="Marzo M."/>
            <person name="Matsuda M."/>
            <person name="Matzkin L."/>
            <person name="McAllister B."/>
            <person name="McBride C.S."/>
            <person name="McKernan B."/>
            <person name="McKernan K."/>
            <person name="Mendez-Lago M."/>
            <person name="Minx P."/>
            <person name="Mollenhauer M.U."/>
            <person name="Montooth K."/>
            <person name="Mount S.M."/>
            <person name="Mu X."/>
            <person name="Myers E."/>
            <person name="Negre B."/>
            <person name="Newfeld S."/>
            <person name="Nielsen R."/>
            <person name="Noor M.A."/>
            <person name="O'Grady P."/>
            <person name="Pachter L."/>
            <person name="Papaceit M."/>
            <person name="Parisi M.J."/>
            <person name="Parisi M."/>
            <person name="Parts L."/>
            <person name="Pedersen J.S."/>
            <person name="Pesole G."/>
            <person name="Phillippy A.M."/>
            <person name="Ponting C.P."/>
            <person name="Pop M."/>
            <person name="Porcelli D."/>
            <person name="Powell J.R."/>
            <person name="Prohaska S."/>
            <person name="Pruitt K."/>
            <person name="Puig M."/>
            <person name="Quesneville H."/>
            <person name="Ram K.R."/>
            <person name="Rand D."/>
            <person name="Rasmussen M.D."/>
            <person name="Reed L.K."/>
            <person name="Reenan R."/>
            <person name="Reily A."/>
            <person name="Remington K.A."/>
            <person name="Rieger T.T."/>
            <person name="Ritchie M.G."/>
            <person name="Robin C."/>
            <person name="Rogers Y.H."/>
            <person name="Rohde C."/>
            <person name="Rozas J."/>
            <person name="Rubenfield M.J."/>
            <person name="Ruiz A."/>
            <person name="Russo S."/>
            <person name="Salzberg S.L."/>
            <person name="Sanchez-Gracia A."/>
            <person name="Saranga D.J."/>
            <person name="Sato H."/>
            <person name="Schaeffer S.W."/>
            <person name="Schatz M.C."/>
            <person name="Schlenke T."/>
            <person name="Schwartz R."/>
            <person name="Segarra C."/>
            <person name="Singh R.S."/>
            <person name="Sirot L."/>
            <person name="Sirota M."/>
            <person name="Sisneros N.B."/>
            <person name="Smith C.D."/>
            <person name="Smith T.F."/>
            <person name="Spieth J."/>
            <person name="Stage D.E."/>
            <person name="Stark A."/>
            <person name="Stephan W."/>
            <person name="Strausberg R.L."/>
            <person name="Strempel S."/>
            <person name="Sturgill D."/>
            <person name="Sutton G."/>
            <person name="Sutton G.G."/>
            <person name="Tao W."/>
            <person name="Teichmann S."/>
            <person name="Tobari Y.N."/>
            <person name="Tomimura Y."/>
            <person name="Tsolas J.M."/>
            <person name="Valente V.L."/>
            <person name="Venter E."/>
            <person name="Venter J.C."/>
            <person name="Vicario S."/>
            <person name="Vieira F.G."/>
            <person name="Vilella A.J."/>
            <person name="Villasante A."/>
            <person name="Walenz B."/>
            <person name="Wang J."/>
            <person name="Wasserman M."/>
            <person name="Watts T."/>
            <person name="Wilson D."/>
            <person name="Wilson R.K."/>
            <person name="Wing R.A."/>
            <person name="Wolfner M.F."/>
            <person name="Wong A."/>
            <person name="Wong G.K."/>
            <person name="Wu C.I."/>
            <person name="Wu G."/>
            <person name="Yamamoto D."/>
            <person name="Yang H.P."/>
            <person name="Yang S.P."/>
            <person name="Yorke J.A."/>
            <person name="Yoshida K."/>
            <person name="Zdobnov E."/>
            <person name="Zhang P."/>
            <person name="Zhang Y."/>
            <person name="Zimin A.V."/>
            <person name="Baldwin J."/>
            <person name="Abdouelleil A."/>
            <person name="Abdulkadir J."/>
            <person name="Abebe A."/>
            <person name="Abera B."/>
            <person name="Abreu J."/>
            <person name="Acer S.C."/>
            <person name="Aftuck L."/>
            <person name="Alexander A."/>
            <person name="An P."/>
            <person name="Anderson E."/>
            <person name="Anderson S."/>
            <person name="Arachi H."/>
            <person name="Azer M."/>
            <person name="Bachantsang P."/>
            <person name="Barry A."/>
            <person name="Bayul T."/>
            <person name="Berlin A."/>
            <person name="Bessette D."/>
            <person name="Bloom T."/>
            <person name="Blye J."/>
            <person name="Boguslavskiy L."/>
            <person name="Bonnet C."/>
            <person name="Boukhgalter B."/>
            <person name="Bourzgui I."/>
            <person name="Brown A."/>
            <person name="Cahill P."/>
            <person name="Channer S."/>
            <person name="Cheshatsang Y."/>
            <person name="Chuda L."/>
            <person name="Citroen M."/>
            <person name="Collymore A."/>
            <person name="Cooke P."/>
            <person name="Costello M."/>
            <person name="D'Aco K."/>
            <person name="Daza R."/>
            <person name="De Haan G."/>
            <person name="DeGray S."/>
            <person name="DeMaso C."/>
            <person name="Dhargay N."/>
            <person name="Dooley K."/>
            <person name="Dooley E."/>
            <person name="Doricent M."/>
            <person name="Dorje P."/>
            <person name="Dorjee K."/>
            <person name="Dupes A."/>
            <person name="Elong R."/>
            <person name="Falk J."/>
            <person name="Farina A."/>
            <person name="Faro S."/>
            <person name="Ferguson D."/>
            <person name="Fisher S."/>
            <person name="Foley C.D."/>
            <person name="Franke A."/>
            <person name="Friedrich D."/>
            <person name="Gadbois L."/>
            <person name="Gearin G."/>
            <person name="Gearin C.R."/>
            <person name="Giannoukos G."/>
            <person name="Goode T."/>
            <person name="Graham J."/>
            <person name="Grandbois E."/>
            <person name="Grewal S."/>
            <person name="Gyaltsen K."/>
            <person name="Hafez N."/>
            <person name="Hagos B."/>
            <person name="Hall J."/>
            <person name="Henson C."/>
            <person name="Hollinger A."/>
            <person name="Honan T."/>
            <person name="Huard M.D."/>
            <person name="Hughes L."/>
            <person name="Hurhula B."/>
            <person name="Husby M.E."/>
            <person name="Kamat A."/>
            <person name="Kanga B."/>
            <person name="Kashin S."/>
            <person name="Khazanovich D."/>
            <person name="Kisner P."/>
            <person name="Lance K."/>
            <person name="Lara M."/>
            <person name="Lee W."/>
            <person name="Lennon N."/>
            <person name="Letendre F."/>
            <person name="LeVine R."/>
            <person name="Lipovsky A."/>
            <person name="Liu X."/>
            <person name="Liu J."/>
            <person name="Liu S."/>
            <person name="Lokyitsang T."/>
            <person name="Lokyitsang Y."/>
            <person name="Lubonja R."/>
            <person name="Lui A."/>
            <person name="MacDonald P."/>
            <person name="Magnisalis V."/>
            <person name="Maru K."/>
            <person name="Matthews C."/>
            <person name="McCusker W."/>
            <person name="McDonough S."/>
            <person name="Mehta T."/>
            <person name="Meldrim J."/>
            <person name="Meneus L."/>
            <person name="Mihai O."/>
            <person name="Mihalev A."/>
            <person name="Mihova T."/>
            <person name="Mittelman R."/>
            <person name="Mlenga V."/>
            <person name="Montmayeur A."/>
            <person name="Mulrain L."/>
            <person name="Navidi A."/>
            <person name="Naylor J."/>
            <person name="Negash T."/>
            <person name="Nguyen T."/>
            <person name="Nguyen N."/>
            <person name="Nicol R."/>
            <person name="Norbu C."/>
            <person name="Norbu N."/>
            <person name="Novod N."/>
            <person name="O'Neill B."/>
            <person name="Osman S."/>
            <person name="Markiewicz E."/>
            <person name="Oyono O.L."/>
            <person name="Patti C."/>
            <person name="Phunkhang P."/>
            <person name="Pierre F."/>
            <person name="Priest M."/>
            <person name="Raghuraman S."/>
            <person name="Rege F."/>
            <person name="Reyes R."/>
            <person name="Rise C."/>
            <person name="Rogov P."/>
            <person name="Ross K."/>
            <person name="Ryan E."/>
            <person name="Settipalli S."/>
            <person name="Shea T."/>
            <person name="Sherpa N."/>
            <person name="Shi L."/>
            <person name="Shih D."/>
            <person name="Sparrow T."/>
            <person name="Spaulding J."/>
            <person name="Stalker J."/>
            <person name="Stange-Thomann N."/>
            <person name="Stavropoulos S."/>
            <person name="Stone C."/>
            <person name="Strader C."/>
            <person name="Tesfaye S."/>
            <person name="Thomson T."/>
            <person name="Thoulutsang Y."/>
            <person name="Thoulutsang D."/>
            <person name="Topham K."/>
            <person name="Topping I."/>
            <person name="Tsamla T."/>
            <person name="Vassiliev H."/>
            <person name="Vo A."/>
            <person name="Wangchuk T."/>
            <person name="Wangdi T."/>
            <person name="Weiand M."/>
            <person name="Wilkinson J."/>
            <person name="Wilson A."/>
            <person name="Yadav S."/>
            <person name="Young G."/>
            <person name="Yu Q."/>
            <person name="Zembek L."/>
            <person name="Zhong D."/>
            <person name="Zimmer A."/>
            <person name="Zwirko Z."/>
            <person name="Jaffe D.B."/>
            <person name="Alvarez P."/>
            <person name="Brockman W."/>
            <person name="Butler J."/>
            <person name="Chin C."/>
            <person name="Gnerre S."/>
            <person name="Grabherr M."/>
            <person name="Kleber M."/>
            <person name="Mauceli E."/>
            <person name="MacCallum I."/>
        </authorList>
    </citation>
    <scope>NUCLEOTIDE SEQUENCE [LARGE SCALE GENOMIC DNA]</scope>
    <source>
        <strain evidence="6">MSH-3 / Tucson 14011-0111.49</strain>
    </source>
</reference>
<feature type="compositionally biased region" description="Basic and acidic residues" evidence="2">
    <location>
        <begin position="840"/>
        <end position="857"/>
    </location>
</feature>
<keyword evidence="3" id="KW-1133">Transmembrane helix</keyword>
<dbReference type="KEGG" id="dpe:6597936"/>
<sequence>MVLVSNEWLNNKDDEQKTDPATSTTASGAVGSPTVSNGGASTETAARGSFASVRAAVGGGGGEASTVKRKKSQSSLNMDSTNTMKSEQDLVQSMEREKHELETADSNNEDESDENQENNNVEGSDSNTNTLQGTSTPDRRMASQLPASSQVLQMTLNSVLNANNTAVGGGVLSASSLFTSLGGHNNGVMQREQREADYGTLLVAQTQTLTQTPGLALALSSTDLNMSPETASASVTAKGEAKIVLQCEAKSHKFETRSILLQPNQECKVGRLIAKSKASEENAIFDCKVLSRNHAMLWYTQDGRFWVKDTKSSNGTFINDNKLGNDPAELHFGDTVKFGVEVIENSRQEVHGCIIARVTLFMPDGREAISIDSDQLQLLGPNRISFDEIQRLNSFLQEAAQREKTLKAKLNSLQGVLDATRKNSAMCWQSMITEDQLIHKINLLEKKLQMMEKNVPENALRNEIVKMLEDKTTYQLTAKEALRKVYQERCDAMQALSRAQLANETSENECVLLRAQIGTSKQTLQDFNARLEKLQQEYLDYKKESLRQQQEAKKQEEERLEQQKEQLEREMDDLRLQVVRLQKTIDEHDSEQKLQEQSVLQQLDAAIPDDDDDEYEDNSDDESMDEAQEKDSAVEQAFDMETKEQATTGSGNRKSKTPNQQIEFDNKKKVIRRSQVKKLLQNSDLNRGALGADVLKAILNDFGSEDEDQEQNEEIDVQELNMRPELSAGIKREAAKAASDEFIHNSPKHARLNGIDEMLEHPNSQSQPVGLMHKLKSQEMLVRDEEIPNIEPDFPTDQAIEMLQEECDSYKQKTVLLTSDIHSLKEQMDKLKQQLEQEIQRNAHTEQPKTETEAKDELEAEADADAANEPRQASGQDKSLCLDTEKAWDEDLAAINDSQVVREEELIVYKERLEQSESSNLQLNNEILQLRLKLKHEEPQNLLFLYRLVPLGCLALAGLIYFLSIRI</sequence>
<evidence type="ECO:0000313" key="6">
    <source>
        <dbReference type="Proteomes" id="UP000008744"/>
    </source>
</evidence>
<dbReference type="Gene3D" id="2.60.200.20">
    <property type="match status" value="1"/>
</dbReference>
<dbReference type="CDD" id="cd22679">
    <property type="entry name" value="FHA_SLMAP"/>
    <property type="match status" value="1"/>
</dbReference>
<feature type="region of interest" description="Disordered" evidence="2">
    <location>
        <begin position="1"/>
        <end position="43"/>
    </location>
</feature>
<dbReference type="SMART" id="SM00240">
    <property type="entry name" value="FHA"/>
    <property type="match status" value="1"/>
</dbReference>
<name>B4GXC3_DROPE</name>
<evidence type="ECO:0000259" key="4">
    <source>
        <dbReference type="PROSITE" id="PS50006"/>
    </source>
</evidence>
<feature type="region of interest" description="Disordered" evidence="2">
    <location>
        <begin position="549"/>
        <end position="568"/>
    </location>
</feature>
<feature type="transmembrane region" description="Helical" evidence="3">
    <location>
        <begin position="944"/>
        <end position="963"/>
    </location>
</feature>
<keyword evidence="3" id="KW-0472">Membrane</keyword>
<dbReference type="InterPro" id="IPR051176">
    <property type="entry name" value="Cent_Immune-Sig_Mod"/>
</dbReference>
<accession>B4GXC3</accession>
<feature type="coiled-coil region" evidence="1">
    <location>
        <begin position="396"/>
        <end position="454"/>
    </location>
</feature>
<feature type="coiled-coil region" evidence="1">
    <location>
        <begin position="906"/>
        <end position="933"/>
    </location>
</feature>
<feature type="compositionally biased region" description="Acidic residues" evidence="2">
    <location>
        <begin position="107"/>
        <end position="116"/>
    </location>
</feature>
<dbReference type="eggNOG" id="KOG3872">
    <property type="taxonomic scope" value="Eukaryota"/>
</dbReference>
<dbReference type="InterPro" id="IPR008984">
    <property type="entry name" value="SMAD_FHA_dom_sf"/>
</dbReference>
<feature type="compositionally biased region" description="Polar residues" evidence="2">
    <location>
        <begin position="121"/>
        <end position="136"/>
    </location>
</feature>
<feature type="region of interest" description="Disordered" evidence="2">
    <location>
        <begin position="606"/>
        <end position="668"/>
    </location>
</feature>
<feature type="region of interest" description="Disordered" evidence="2">
    <location>
        <begin position="55"/>
        <end position="143"/>
    </location>
</feature>
<protein>
    <submittedName>
        <fullName evidence="5">GL21139</fullName>
    </submittedName>
</protein>
<dbReference type="Pfam" id="PF00498">
    <property type="entry name" value="FHA"/>
    <property type="match status" value="1"/>
</dbReference>
<dbReference type="PROSITE" id="PS50006">
    <property type="entry name" value="FHA_DOMAIN"/>
    <property type="match status" value="1"/>
</dbReference>
<feature type="compositionally biased region" description="Polar residues" evidence="2">
    <location>
        <begin position="73"/>
        <end position="91"/>
    </location>
</feature>
<keyword evidence="1" id="KW-0175">Coiled coil</keyword>
<keyword evidence="3" id="KW-0812">Transmembrane</keyword>
<dbReference type="AlphaFoldDB" id="B4GXC3"/>
<evidence type="ECO:0000256" key="1">
    <source>
        <dbReference type="SAM" id="Coils"/>
    </source>
</evidence>
<evidence type="ECO:0000256" key="2">
    <source>
        <dbReference type="SAM" id="MobiDB-lite"/>
    </source>
</evidence>
<dbReference type="HOGENOM" id="CLU_306358_0_0_1"/>
<dbReference type="OrthoDB" id="687730at2759"/>
<feature type="region of interest" description="Disordered" evidence="2">
    <location>
        <begin position="840"/>
        <end position="879"/>
    </location>
</feature>
<gene>
    <name evidence="5" type="primary">Dper\GL21139</name>
    <name evidence="5" type="ORF">Dper_GL21139</name>
</gene>
<dbReference type="PANTHER" id="PTHR15715">
    <property type="entry name" value="CENTROSOMAL PROTEIN OF 170 KDA"/>
    <property type="match status" value="1"/>
</dbReference>
<feature type="domain" description="FHA" evidence="4">
    <location>
        <begin position="267"/>
        <end position="323"/>
    </location>
</feature>
<dbReference type="STRING" id="7234.B4GXC3"/>
<dbReference type="PANTHER" id="PTHR15715:SF37">
    <property type="entry name" value="LD47843P"/>
    <property type="match status" value="1"/>
</dbReference>
<feature type="compositionally biased region" description="Acidic residues" evidence="2">
    <location>
        <begin position="607"/>
        <end position="626"/>
    </location>
</feature>
<dbReference type="EMBL" id="CH479195">
    <property type="protein sequence ID" value="EDW27234.1"/>
    <property type="molecule type" value="Genomic_DNA"/>
</dbReference>
<proteinExistence type="predicted"/>
<dbReference type="SMR" id="B4GXC3"/>